<dbReference type="AlphaFoldDB" id="A0A953L9S9"/>
<name>A0A953L9S9_9BACT</name>
<dbReference type="GO" id="GO:0009279">
    <property type="term" value="C:cell outer membrane"/>
    <property type="evidence" value="ECO:0007669"/>
    <property type="project" value="UniProtKB-SubCell"/>
</dbReference>
<dbReference type="InterPro" id="IPR012944">
    <property type="entry name" value="SusD_RagB_dom"/>
</dbReference>
<dbReference type="Pfam" id="PF07980">
    <property type="entry name" value="SusD_RagB"/>
    <property type="match status" value="1"/>
</dbReference>
<comment type="similarity">
    <text evidence="2">Belongs to the SusD family.</text>
</comment>
<feature type="domain" description="SusD-like N-terminal" evidence="7">
    <location>
        <begin position="96"/>
        <end position="217"/>
    </location>
</feature>
<keyword evidence="9" id="KW-1185">Reference proteome</keyword>
<evidence type="ECO:0000259" key="7">
    <source>
        <dbReference type="Pfam" id="PF14322"/>
    </source>
</evidence>
<feature type="domain" description="RagB/SusD" evidence="6">
    <location>
        <begin position="330"/>
        <end position="572"/>
    </location>
</feature>
<evidence type="ECO:0000256" key="3">
    <source>
        <dbReference type="ARBA" id="ARBA00022729"/>
    </source>
</evidence>
<gene>
    <name evidence="8" type="ORF">KUV50_13415</name>
</gene>
<dbReference type="Gene3D" id="1.25.40.390">
    <property type="match status" value="1"/>
</dbReference>
<keyword evidence="3" id="KW-0732">Signal</keyword>
<evidence type="ECO:0000259" key="6">
    <source>
        <dbReference type="Pfam" id="PF07980"/>
    </source>
</evidence>
<reference evidence="8" key="1">
    <citation type="submission" date="2021-06" db="EMBL/GenBank/DDBJ databases">
        <title>44 bacteria genomes isolated from Dapeng, Shenzhen.</title>
        <authorList>
            <person name="Zheng W."/>
            <person name="Yu S."/>
            <person name="Huang Y."/>
        </authorList>
    </citation>
    <scope>NUCLEOTIDE SEQUENCE</scope>
    <source>
        <strain evidence="8">DP5N28-2</strain>
    </source>
</reference>
<evidence type="ECO:0000256" key="1">
    <source>
        <dbReference type="ARBA" id="ARBA00004442"/>
    </source>
</evidence>
<dbReference type="RefSeq" id="WP_222580684.1">
    <property type="nucleotide sequence ID" value="NZ_JAHVHU010000012.1"/>
</dbReference>
<proteinExistence type="inferred from homology"/>
<dbReference type="InterPro" id="IPR011990">
    <property type="entry name" value="TPR-like_helical_dom_sf"/>
</dbReference>
<dbReference type="Proteomes" id="UP000753961">
    <property type="component" value="Unassembled WGS sequence"/>
</dbReference>
<dbReference type="SUPFAM" id="SSF48452">
    <property type="entry name" value="TPR-like"/>
    <property type="match status" value="1"/>
</dbReference>
<dbReference type="EMBL" id="JAHVHU010000012">
    <property type="protein sequence ID" value="MBY5959145.1"/>
    <property type="molecule type" value="Genomic_DNA"/>
</dbReference>
<evidence type="ECO:0000256" key="2">
    <source>
        <dbReference type="ARBA" id="ARBA00006275"/>
    </source>
</evidence>
<dbReference type="PROSITE" id="PS51257">
    <property type="entry name" value="PROKAR_LIPOPROTEIN"/>
    <property type="match status" value="1"/>
</dbReference>
<comment type="caution">
    <text evidence="8">The sequence shown here is derived from an EMBL/GenBank/DDBJ whole genome shotgun (WGS) entry which is preliminary data.</text>
</comment>
<comment type="subcellular location">
    <subcellularLocation>
        <location evidence="1">Cell outer membrane</location>
    </subcellularLocation>
</comment>
<dbReference type="InterPro" id="IPR033985">
    <property type="entry name" value="SusD-like_N"/>
</dbReference>
<evidence type="ECO:0000313" key="8">
    <source>
        <dbReference type="EMBL" id="MBY5959145.1"/>
    </source>
</evidence>
<evidence type="ECO:0000256" key="5">
    <source>
        <dbReference type="ARBA" id="ARBA00023237"/>
    </source>
</evidence>
<protein>
    <submittedName>
        <fullName evidence="8">RagB/SusD family nutrient uptake outer membrane protein</fullName>
    </submittedName>
</protein>
<organism evidence="8 9">
    <name type="scientific">Membranihabitans marinus</name>
    <dbReference type="NCBI Taxonomy" id="1227546"/>
    <lineage>
        <taxon>Bacteria</taxon>
        <taxon>Pseudomonadati</taxon>
        <taxon>Bacteroidota</taxon>
        <taxon>Saprospiria</taxon>
        <taxon>Saprospirales</taxon>
        <taxon>Saprospiraceae</taxon>
        <taxon>Membranihabitans</taxon>
    </lineage>
</organism>
<keyword evidence="4" id="KW-0472">Membrane</keyword>
<keyword evidence="5" id="KW-0998">Cell outer membrane</keyword>
<sequence>MKNIKSYPFLIAFGAFLFLYSCSEDWLKPKPKSFFTPENVYIEPEGFESIIITLRKNLKEEHSGGLHWIAQEFAASDLGSPWSQLDFYNLTPSSSRYYPFLSMFTEMYEFIKNANVIISRIDNIEWEDQSKRNRILGEALFHRAYWYYRLVHSYGDVPFIDTEIEEVKLDFQTHSRTAILNKLQKDLEYAAQNLPESIGPGEISKYAALHLLTKVYLADQEYDKAISASTEVIDGPFELMKERFGQDVDDPNRNVIWDLHRPKNFNLPNNTETILTFIDRYEAPPGARSGGLFTMRLYNPQWMQAQVKDSEGKPGMVADGPQYDSLGRGNANVRLTASYQYHIWNYKDQNWRNTSDLRRADINWVDIDELRYNNPESVDYGKVVNSDYFAQQLDTFKHLYAIPHYIMYVPMDDANARPVGGNGDWYLFRLAGTHLLRAEAYFWKGQLAEAATDLNVVRSRANALPVSADEVDIDFIMDERARELFAEEPRHSELVRVSYLMAAEGKAGYSLSSFSENNYYFDRVMRYNKTYEQKIELLGNTAAMAPFHVLWPIPDRIITANTLATINQNKGYDGAEKNVPPLETIE</sequence>
<dbReference type="Pfam" id="PF14322">
    <property type="entry name" value="SusD-like_3"/>
    <property type="match status" value="1"/>
</dbReference>
<evidence type="ECO:0000313" key="9">
    <source>
        <dbReference type="Proteomes" id="UP000753961"/>
    </source>
</evidence>
<evidence type="ECO:0000256" key="4">
    <source>
        <dbReference type="ARBA" id="ARBA00023136"/>
    </source>
</evidence>
<accession>A0A953L9S9</accession>